<protein>
    <submittedName>
        <fullName evidence="2">Uncharacterized protein</fullName>
    </submittedName>
</protein>
<dbReference type="Proteomes" id="UP000297452">
    <property type="component" value="Unassembled WGS sequence"/>
</dbReference>
<gene>
    <name evidence="2" type="ORF">BOTNAR_0106g00090</name>
</gene>
<name>A0A4Z1J1I0_9HELO</name>
<reference evidence="2 3" key="1">
    <citation type="submission" date="2017-12" db="EMBL/GenBank/DDBJ databases">
        <title>Comparative genomics of Botrytis spp.</title>
        <authorList>
            <person name="Valero-Jimenez C.A."/>
            <person name="Tapia P."/>
            <person name="Veloso J."/>
            <person name="Silva-Moreno E."/>
            <person name="Staats M."/>
            <person name="Valdes J.H."/>
            <person name="Van Kan J.A.L."/>
        </authorList>
    </citation>
    <scope>NUCLEOTIDE SEQUENCE [LARGE SCALE GENOMIC DNA]</scope>
    <source>
        <strain evidence="2 3">MUCL2120</strain>
    </source>
</reference>
<feature type="compositionally biased region" description="Basic and acidic residues" evidence="1">
    <location>
        <begin position="67"/>
        <end position="82"/>
    </location>
</feature>
<dbReference type="EMBL" id="PQXJ01000106">
    <property type="protein sequence ID" value="TGO63013.1"/>
    <property type="molecule type" value="Genomic_DNA"/>
</dbReference>
<sequence>MAPQPKSSSNKSGVSAPKVHQVLPIRESPKNKPTSTSAPSVSKTSKTPKAETAKSMLTKRKTGVKPPEGKENGYEADTERGY</sequence>
<evidence type="ECO:0000313" key="3">
    <source>
        <dbReference type="Proteomes" id="UP000297452"/>
    </source>
</evidence>
<dbReference type="AlphaFoldDB" id="A0A4Z1J1I0"/>
<feature type="compositionally biased region" description="Polar residues" evidence="1">
    <location>
        <begin position="31"/>
        <end position="47"/>
    </location>
</feature>
<feature type="compositionally biased region" description="Polar residues" evidence="1">
    <location>
        <begin position="1"/>
        <end position="13"/>
    </location>
</feature>
<accession>A0A4Z1J1I0</accession>
<organism evidence="2 3">
    <name type="scientific">Botryotinia narcissicola</name>
    <dbReference type="NCBI Taxonomy" id="278944"/>
    <lineage>
        <taxon>Eukaryota</taxon>
        <taxon>Fungi</taxon>
        <taxon>Dikarya</taxon>
        <taxon>Ascomycota</taxon>
        <taxon>Pezizomycotina</taxon>
        <taxon>Leotiomycetes</taxon>
        <taxon>Helotiales</taxon>
        <taxon>Sclerotiniaceae</taxon>
        <taxon>Botryotinia</taxon>
    </lineage>
</organism>
<evidence type="ECO:0000313" key="2">
    <source>
        <dbReference type="EMBL" id="TGO63013.1"/>
    </source>
</evidence>
<feature type="region of interest" description="Disordered" evidence="1">
    <location>
        <begin position="1"/>
        <end position="82"/>
    </location>
</feature>
<keyword evidence="3" id="KW-1185">Reference proteome</keyword>
<comment type="caution">
    <text evidence="2">The sequence shown here is derived from an EMBL/GenBank/DDBJ whole genome shotgun (WGS) entry which is preliminary data.</text>
</comment>
<proteinExistence type="predicted"/>
<evidence type="ECO:0000256" key="1">
    <source>
        <dbReference type="SAM" id="MobiDB-lite"/>
    </source>
</evidence>